<feature type="DNA-binding region" description="H-T-H motif" evidence="2">
    <location>
        <begin position="26"/>
        <end position="45"/>
    </location>
</feature>
<dbReference type="RefSeq" id="WP_055172612.1">
    <property type="nucleotide sequence ID" value="NZ_CZBX01000008.1"/>
</dbReference>
<organism evidence="4 5">
    <name type="scientific">[Ruminococcus] torques</name>
    <dbReference type="NCBI Taxonomy" id="33039"/>
    <lineage>
        <taxon>Bacteria</taxon>
        <taxon>Bacillati</taxon>
        <taxon>Bacillota</taxon>
        <taxon>Clostridia</taxon>
        <taxon>Lachnospirales</taxon>
        <taxon>Lachnospiraceae</taxon>
        <taxon>Mediterraneibacter</taxon>
    </lineage>
</organism>
<dbReference type="Proteomes" id="UP000078383">
    <property type="component" value="Unassembled WGS sequence"/>
</dbReference>
<evidence type="ECO:0000256" key="2">
    <source>
        <dbReference type="PROSITE-ProRule" id="PRU00335"/>
    </source>
</evidence>
<dbReference type="GO" id="GO:0016301">
    <property type="term" value="F:kinase activity"/>
    <property type="evidence" value="ECO:0007669"/>
    <property type="project" value="UniProtKB-KW"/>
</dbReference>
<evidence type="ECO:0000313" key="5">
    <source>
        <dbReference type="Proteomes" id="UP000078383"/>
    </source>
</evidence>
<sequence length="191" mass="22321">MINQTKQILEESLKKIMLQKPLDKITIRDLTEDCGISRMAFYYHFKDIYDLVEWSCLEDATRALAGKKTYDTWSEGLVQIFDAVYENKPFILNAYRCISRDQIESFLFHLTSDLLMNVVEEKSDGTSISEEDRRFIADFYKYSFVGLMLDWIKQGMKDDYVDLARKISITIRGSLTHSIENFSSLSEKENS</sequence>
<dbReference type="PANTHER" id="PTHR43479">
    <property type="entry name" value="ACREF/ENVCD OPERON REPRESSOR-RELATED"/>
    <property type="match status" value="1"/>
</dbReference>
<keyword evidence="1 2" id="KW-0238">DNA-binding</keyword>
<accession>A0A174ZSN9</accession>
<dbReference type="EMBL" id="CZBX01000008">
    <property type="protein sequence ID" value="CUQ88787.1"/>
    <property type="molecule type" value="Genomic_DNA"/>
</dbReference>
<dbReference type="InterPro" id="IPR001647">
    <property type="entry name" value="HTH_TetR"/>
</dbReference>
<dbReference type="Pfam" id="PF00440">
    <property type="entry name" value="TetR_N"/>
    <property type="match status" value="1"/>
</dbReference>
<dbReference type="InterPro" id="IPR050624">
    <property type="entry name" value="HTH-type_Tx_Regulator"/>
</dbReference>
<dbReference type="InterPro" id="IPR009057">
    <property type="entry name" value="Homeodomain-like_sf"/>
</dbReference>
<dbReference type="GO" id="GO:0003677">
    <property type="term" value="F:DNA binding"/>
    <property type="evidence" value="ECO:0007669"/>
    <property type="project" value="UniProtKB-UniRule"/>
</dbReference>
<protein>
    <submittedName>
        <fullName evidence="4">Probable dihydroxyacetone kinase regulator</fullName>
    </submittedName>
</protein>
<dbReference type="PROSITE" id="PS50977">
    <property type="entry name" value="HTH_TETR_2"/>
    <property type="match status" value="1"/>
</dbReference>
<evidence type="ECO:0000313" key="4">
    <source>
        <dbReference type="EMBL" id="CUQ88787.1"/>
    </source>
</evidence>
<evidence type="ECO:0000256" key="1">
    <source>
        <dbReference type="ARBA" id="ARBA00023125"/>
    </source>
</evidence>
<dbReference type="Gene3D" id="1.10.357.10">
    <property type="entry name" value="Tetracycline Repressor, domain 2"/>
    <property type="match status" value="1"/>
</dbReference>
<evidence type="ECO:0000259" key="3">
    <source>
        <dbReference type="PROSITE" id="PS50977"/>
    </source>
</evidence>
<keyword evidence="4" id="KW-0808">Transferase</keyword>
<proteinExistence type="predicted"/>
<dbReference type="PANTHER" id="PTHR43479:SF7">
    <property type="entry name" value="TETR-FAMILY TRANSCRIPTIONAL REGULATOR"/>
    <property type="match status" value="1"/>
</dbReference>
<dbReference type="SUPFAM" id="SSF46689">
    <property type="entry name" value="Homeodomain-like"/>
    <property type="match status" value="1"/>
</dbReference>
<reference evidence="4 5" key="1">
    <citation type="submission" date="2015-09" db="EMBL/GenBank/DDBJ databases">
        <authorList>
            <consortium name="Pathogen Informatics"/>
        </authorList>
    </citation>
    <scope>NUCLEOTIDE SEQUENCE [LARGE SCALE GENOMIC DNA]</scope>
    <source>
        <strain evidence="4 5">2789STDY5834889</strain>
    </source>
</reference>
<keyword evidence="4" id="KW-0418">Kinase</keyword>
<dbReference type="OrthoDB" id="9810250at2"/>
<dbReference type="InterPro" id="IPR039532">
    <property type="entry name" value="TetR_C_Firmicutes"/>
</dbReference>
<name>A0A174ZSN9_9FIRM</name>
<gene>
    <name evidence="4" type="ORF">ERS852502_01832</name>
</gene>
<dbReference type="Pfam" id="PF14278">
    <property type="entry name" value="TetR_C_8"/>
    <property type="match status" value="1"/>
</dbReference>
<feature type="domain" description="HTH tetR-type" evidence="3">
    <location>
        <begin position="3"/>
        <end position="63"/>
    </location>
</feature>
<dbReference type="AlphaFoldDB" id="A0A174ZSN9"/>